<dbReference type="AlphaFoldDB" id="A0A1J4KJG1"/>
<dbReference type="InterPro" id="IPR012677">
    <property type="entry name" value="Nucleotide-bd_a/b_plait_sf"/>
</dbReference>
<dbReference type="PANTHER" id="PTHR48125">
    <property type="entry name" value="LP07818P1"/>
    <property type="match status" value="1"/>
</dbReference>
<dbReference type="VEuPathDB" id="TrichDB:TRFO_19241"/>
<dbReference type="GeneID" id="94835381"/>
<evidence type="ECO:0000259" key="3">
    <source>
        <dbReference type="PROSITE" id="PS50102"/>
    </source>
</evidence>
<feature type="compositionally biased region" description="Pro residues" evidence="2">
    <location>
        <begin position="316"/>
        <end position="354"/>
    </location>
</feature>
<dbReference type="SMART" id="SM00360">
    <property type="entry name" value="RRM"/>
    <property type="match status" value="1"/>
</dbReference>
<protein>
    <recommendedName>
        <fullName evidence="3">RRM domain-containing protein</fullName>
    </recommendedName>
</protein>
<feature type="compositionally biased region" description="Basic and acidic residues" evidence="2">
    <location>
        <begin position="241"/>
        <end position="267"/>
    </location>
</feature>
<evidence type="ECO:0000313" key="5">
    <source>
        <dbReference type="Proteomes" id="UP000179807"/>
    </source>
</evidence>
<proteinExistence type="predicted"/>
<keyword evidence="5" id="KW-1185">Reference proteome</keyword>
<keyword evidence="1" id="KW-0694">RNA-binding</keyword>
<evidence type="ECO:0000256" key="2">
    <source>
        <dbReference type="SAM" id="MobiDB-lite"/>
    </source>
</evidence>
<dbReference type="PROSITE" id="PS50102">
    <property type="entry name" value="RRM"/>
    <property type="match status" value="1"/>
</dbReference>
<organism evidence="4 5">
    <name type="scientific">Tritrichomonas foetus</name>
    <dbReference type="NCBI Taxonomy" id="1144522"/>
    <lineage>
        <taxon>Eukaryota</taxon>
        <taxon>Metamonada</taxon>
        <taxon>Parabasalia</taxon>
        <taxon>Tritrichomonadida</taxon>
        <taxon>Tritrichomonadidae</taxon>
        <taxon>Tritrichomonas</taxon>
    </lineage>
</organism>
<feature type="domain" description="RRM" evidence="3">
    <location>
        <begin position="59"/>
        <end position="132"/>
    </location>
</feature>
<dbReference type="Pfam" id="PF00076">
    <property type="entry name" value="RRM_1"/>
    <property type="match status" value="1"/>
</dbReference>
<dbReference type="EMBL" id="MLAK01000590">
    <property type="protein sequence ID" value="OHT11355.1"/>
    <property type="molecule type" value="Genomic_DNA"/>
</dbReference>
<dbReference type="InterPro" id="IPR000504">
    <property type="entry name" value="RRM_dom"/>
</dbReference>
<dbReference type="Gene3D" id="3.30.70.330">
    <property type="match status" value="1"/>
</dbReference>
<dbReference type="InterPro" id="IPR035979">
    <property type="entry name" value="RBD_domain_sf"/>
</dbReference>
<dbReference type="RefSeq" id="XP_068364491.1">
    <property type="nucleotide sequence ID" value="XM_068500677.1"/>
</dbReference>
<name>A0A1J4KJG1_9EUKA</name>
<sequence length="388" mass="43052">MNPYWGAAAPLNPPYNQPYPPPYGAVPPGYPPPYPPHAPPPPPHPKKNHVPSEQRTKVHTIFMFNLQFNLKPEELEEFCSRFGDVSELNYPLTKQGMAFCTYYDLRDAERAVKDMTGQDLKGRPVKTNFAFKPPQHSKRDLKKICANVIATSEKGEKSELTMDEIKDAIGAFGDIREIEESGPGAFLVKFYDIRHAKSCEEAKSVQIREETVNFEYALEVDLGDEVTDPPPPPPPRHSRHPKSDRGDRDERRGDRHERGRGDRHDRSSGGGYFGHGGPSRHGSRHLGGPPPPPQPYPYPYPYPQQPYPPMMGGQPGVPPPPPPQYGYPYPQPPPGYGPPPGAPGVPPNVPPPQQQPSQVSTADPQQMQPQNPQQDKPQDNSHSLAALA</sequence>
<comment type="caution">
    <text evidence="4">The sequence shown here is derived from an EMBL/GenBank/DDBJ whole genome shotgun (WGS) entry which is preliminary data.</text>
</comment>
<dbReference type="SUPFAM" id="SSF54928">
    <property type="entry name" value="RNA-binding domain, RBD"/>
    <property type="match status" value="1"/>
</dbReference>
<reference evidence="4" key="1">
    <citation type="submission" date="2016-10" db="EMBL/GenBank/DDBJ databases">
        <authorList>
            <person name="Benchimol M."/>
            <person name="Almeida L.G."/>
            <person name="Vasconcelos A.T."/>
            <person name="Perreira-Neves A."/>
            <person name="Rosa I.A."/>
            <person name="Tasca T."/>
            <person name="Bogo M.R."/>
            <person name="de Souza W."/>
        </authorList>
    </citation>
    <scope>NUCLEOTIDE SEQUENCE [LARGE SCALE GENOMIC DNA]</scope>
    <source>
        <strain evidence="4">K</strain>
    </source>
</reference>
<gene>
    <name evidence="4" type="ORF">TRFO_19241</name>
</gene>
<dbReference type="Proteomes" id="UP000179807">
    <property type="component" value="Unassembled WGS sequence"/>
</dbReference>
<accession>A0A1J4KJG1</accession>
<feature type="compositionally biased region" description="Gly residues" evidence="2">
    <location>
        <begin position="268"/>
        <end position="279"/>
    </location>
</feature>
<dbReference type="GO" id="GO:0003723">
    <property type="term" value="F:RNA binding"/>
    <property type="evidence" value="ECO:0007669"/>
    <property type="project" value="UniProtKB-UniRule"/>
</dbReference>
<feature type="region of interest" description="Disordered" evidence="2">
    <location>
        <begin position="223"/>
        <end position="388"/>
    </location>
</feature>
<evidence type="ECO:0000313" key="4">
    <source>
        <dbReference type="EMBL" id="OHT11355.1"/>
    </source>
</evidence>
<feature type="compositionally biased region" description="Low complexity" evidence="2">
    <location>
        <begin position="363"/>
        <end position="375"/>
    </location>
</feature>
<dbReference type="PANTHER" id="PTHR48125:SF12">
    <property type="entry name" value="AT HOOK TRANSCRIPTION FACTOR FAMILY-RELATED"/>
    <property type="match status" value="1"/>
</dbReference>
<feature type="compositionally biased region" description="Pro residues" evidence="2">
    <location>
        <begin position="11"/>
        <end position="43"/>
    </location>
</feature>
<dbReference type="OrthoDB" id="439808at2759"/>
<evidence type="ECO:0000256" key="1">
    <source>
        <dbReference type="PROSITE-ProRule" id="PRU00176"/>
    </source>
</evidence>
<feature type="region of interest" description="Disordered" evidence="2">
    <location>
        <begin position="10"/>
        <end position="52"/>
    </location>
</feature>
<feature type="compositionally biased region" description="Pro residues" evidence="2">
    <location>
        <begin position="288"/>
        <end position="309"/>
    </location>
</feature>